<name>A0AA38HMZ3_9CUCU</name>
<evidence type="ECO:0000313" key="4">
    <source>
        <dbReference type="EMBL" id="KAJ3640650.1"/>
    </source>
</evidence>
<feature type="domain" description="Nose resistant-to-fluoxetine protein N-terminal" evidence="3">
    <location>
        <begin position="80"/>
        <end position="220"/>
    </location>
</feature>
<dbReference type="InterPro" id="IPR002656">
    <property type="entry name" value="Acyl_transf_3_dom"/>
</dbReference>
<keyword evidence="1" id="KW-0812">Transmembrane</keyword>
<dbReference type="GO" id="GO:0016747">
    <property type="term" value="F:acyltransferase activity, transferring groups other than amino-acyl groups"/>
    <property type="evidence" value="ECO:0007669"/>
    <property type="project" value="InterPro"/>
</dbReference>
<organism evidence="4 5">
    <name type="scientific">Zophobas morio</name>
    <dbReference type="NCBI Taxonomy" id="2755281"/>
    <lineage>
        <taxon>Eukaryota</taxon>
        <taxon>Metazoa</taxon>
        <taxon>Ecdysozoa</taxon>
        <taxon>Arthropoda</taxon>
        <taxon>Hexapoda</taxon>
        <taxon>Insecta</taxon>
        <taxon>Pterygota</taxon>
        <taxon>Neoptera</taxon>
        <taxon>Endopterygota</taxon>
        <taxon>Coleoptera</taxon>
        <taxon>Polyphaga</taxon>
        <taxon>Cucujiformia</taxon>
        <taxon>Tenebrionidae</taxon>
        <taxon>Zophobas</taxon>
    </lineage>
</organism>
<feature type="transmembrane region" description="Helical" evidence="1">
    <location>
        <begin position="345"/>
        <end position="369"/>
    </location>
</feature>
<feature type="transmembrane region" description="Helical" evidence="1">
    <location>
        <begin position="389"/>
        <end position="408"/>
    </location>
</feature>
<dbReference type="InterPro" id="IPR006621">
    <property type="entry name" value="Nose-resist-to-fluoxetine_N"/>
</dbReference>
<dbReference type="Proteomes" id="UP001168821">
    <property type="component" value="Unassembled WGS sequence"/>
</dbReference>
<feature type="transmembrane region" description="Helical" evidence="1">
    <location>
        <begin position="453"/>
        <end position="473"/>
    </location>
</feature>
<evidence type="ECO:0000313" key="5">
    <source>
        <dbReference type="Proteomes" id="UP001168821"/>
    </source>
</evidence>
<dbReference type="PANTHER" id="PTHR11161:SF71">
    <property type="entry name" value="NOSE RESISTANT-TO-FLUOXETINE PROTEIN N-TERMINAL DOMAIN-CONTAINING PROTEIN"/>
    <property type="match status" value="1"/>
</dbReference>
<comment type="caution">
    <text evidence="4">The sequence shown here is derived from an EMBL/GenBank/DDBJ whole genome shotgun (WGS) entry which is preliminary data.</text>
</comment>
<dbReference type="AlphaFoldDB" id="A0AA38HMZ3"/>
<accession>A0AA38HMZ3</accession>
<feature type="transmembrane region" description="Helical" evidence="1">
    <location>
        <begin position="304"/>
        <end position="325"/>
    </location>
</feature>
<sequence length="725" mass="83243">MGRFRKKVPLWMFFSVLVSFASASDDNSNVMKIVSDDYRKHTPRSLLKYNSEQAQKNQTDENYVAYDLQIIVQAVAKLNYSTCGQDAVVALDAMSKRERWAIQMFDSSSKFPTGLLYGNFYQMGNFDECVNLKQPTTSGDEEPPIQGQYCLADVELFNKKQYDGRVARSFETFKDRPRHVFNNTMYWSICVPSSCTVDEVKFVIKEIFTLATKQKNVNVRLSEDKCHIKKPQPFSTMEIVYGTVVGAFTIFVFLATAFHYYVLQQEKTSGGSVLKEAILCFSVIRTVGKFLTTKSSELNLECICGIRFISMIFIISGHTFLFMVGGPVQNVDFYDKESRNPINAIFVNSPLLVDTFLLISGFLLCYLLLIELEKRKGRINVPLLYIARYIRLTPSYLVVLGFYCTFFFRIGDGPLWDSRIKLEQERCQKSWWTNLLYVNNYVYTDSLCMFQSWYLAADYHLFIIAPLIIYPLWKFTKIGKAALGAGIFVTVVAPFIITLTKNLDPTLMIFAPEMYDITQNSYFKTAYIKTHMRAGSYFFGLLFGYILYKLQTKGTKMSKYVIWFGWMLSATCGIIAMYSVVIFYDPHHQYNAFEAAVYASLHRVAWCISIGWIMIVCVTKNASLVNRFLSWKPFIPLSRLTYCAYLVNGFIEVYSFASLRQGTYMSIFEMGSVSLSHTILTFSLAFLMCIFFESPIHGLEKIFLKKGVKKQKEVTDGDRVNNTSV</sequence>
<feature type="transmembrane region" description="Helical" evidence="1">
    <location>
        <begin position="239"/>
        <end position="262"/>
    </location>
</feature>
<reference evidence="4" key="1">
    <citation type="journal article" date="2023" name="G3 (Bethesda)">
        <title>Whole genome assemblies of Zophobas morio and Tenebrio molitor.</title>
        <authorList>
            <person name="Kaur S."/>
            <person name="Stinson S.A."/>
            <person name="diCenzo G.C."/>
        </authorList>
    </citation>
    <scope>NUCLEOTIDE SEQUENCE</scope>
    <source>
        <strain evidence="4">QUZm001</strain>
    </source>
</reference>
<evidence type="ECO:0000256" key="1">
    <source>
        <dbReference type="SAM" id="Phobius"/>
    </source>
</evidence>
<dbReference type="Pfam" id="PF01757">
    <property type="entry name" value="Acyl_transf_3"/>
    <property type="match status" value="1"/>
</dbReference>
<dbReference type="SMART" id="SM00703">
    <property type="entry name" value="NRF"/>
    <property type="match status" value="1"/>
</dbReference>
<feature type="transmembrane region" description="Helical" evidence="1">
    <location>
        <begin position="480"/>
        <end position="500"/>
    </location>
</feature>
<proteinExistence type="predicted"/>
<dbReference type="PANTHER" id="PTHR11161">
    <property type="entry name" value="O-ACYLTRANSFERASE"/>
    <property type="match status" value="1"/>
</dbReference>
<feature type="chain" id="PRO_5041418568" description="Nose resistant-to-fluoxetine protein N-terminal domain-containing protein" evidence="2">
    <location>
        <begin position="24"/>
        <end position="725"/>
    </location>
</feature>
<feature type="transmembrane region" description="Helical" evidence="1">
    <location>
        <begin position="596"/>
        <end position="619"/>
    </location>
</feature>
<feature type="transmembrane region" description="Helical" evidence="1">
    <location>
        <begin position="560"/>
        <end position="584"/>
    </location>
</feature>
<keyword evidence="1" id="KW-0472">Membrane</keyword>
<keyword evidence="2" id="KW-0732">Signal</keyword>
<feature type="transmembrane region" description="Helical" evidence="1">
    <location>
        <begin position="640"/>
        <end position="659"/>
    </location>
</feature>
<keyword evidence="5" id="KW-1185">Reference proteome</keyword>
<feature type="signal peptide" evidence="2">
    <location>
        <begin position="1"/>
        <end position="23"/>
    </location>
</feature>
<feature type="transmembrane region" description="Helical" evidence="1">
    <location>
        <begin position="530"/>
        <end position="548"/>
    </location>
</feature>
<gene>
    <name evidence="4" type="ORF">Zmor_027198</name>
</gene>
<feature type="transmembrane region" description="Helical" evidence="1">
    <location>
        <begin position="679"/>
        <end position="699"/>
    </location>
</feature>
<protein>
    <recommendedName>
        <fullName evidence="3">Nose resistant-to-fluoxetine protein N-terminal domain-containing protein</fullName>
    </recommendedName>
</protein>
<keyword evidence="1" id="KW-1133">Transmembrane helix</keyword>
<dbReference type="EMBL" id="JALNTZ010000009">
    <property type="protein sequence ID" value="KAJ3640650.1"/>
    <property type="molecule type" value="Genomic_DNA"/>
</dbReference>
<evidence type="ECO:0000259" key="3">
    <source>
        <dbReference type="SMART" id="SM00703"/>
    </source>
</evidence>
<evidence type="ECO:0000256" key="2">
    <source>
        <dbReference type="SAM" id="SignalP"/>
    </source>
</evidence>
<dbReference type="Pfam" id="PF20146">
    <property type="entry name" value="NRF"/>
    <property type="match status" value="1"/>
</dbReference>
<dbReference type="InterPro" id="IPR052728">
    <property type="entry name" value="O2_lipid_transport_reg"/>
</dbReference>